<keyword evidence="3" id="KW-0460">Magnesium</keyword>
<comment type="activity regulation">
    <text evidence="3">The C-terminus inhibits activity; it has to move for the enzyme to be active. Activated by lipid-binding, which occurs via the C-terminus.</text>
</comment>
<dbReference type="InterPro" id="IPR029061">
    <property type="entry name" value="THDP-binding"/>
</dbReference>
<keyword evidence="2 3" id="KW-0786">Thiamine pyrophosphate</keyword>
<keyword evidence="3" id="KW-0830">Ubiquinone</keyword>
<feature type="domain" description="Thiamine pyrophosphate enzyme N-terminal TPP-binding" evidence="7">
    <location>
        <begin position="1"/>
        <end position="113"/>
    </location>
</feature>
<dbReference type="AlphaFoldDB" id="A0A8H9GPT8"/>
<evidence type="ECO:0000259" key="7">
    <source>
        <dbReference type="Pfam" id="PF02776"/>
    </source>
</evidence>
<evidence type="ECO:0000256" key="1">
    <source>
        <dbReference type="ARBA" id="ARBA00007812"/>
    </source>
</evidence>
<comment type="domain">
    <text evidence="3">Has 4 domains; the Pyr domain which binds the pyrimidine moiety of the thiamine pyrophosphate cofactor, the FAD-binding domain, the PP-binding domain which binds the pyrophosphate portion of thiamine pyrophosphate and the C-terminal membrane binding region. The C-terminus is held closely against the rest of the protein and covers the active site; during activation it unfolds from the rest of the protein and forms an amphipathic helix upon membrane binding, exposing the active site.</text>
</comment>
<dbReference type="PROSITE" id="PS00187">
    <property type="entry name" value="TPP_ENZYMES"/>
    <property type="match status" value="1"/>
</dbReference>
<evidence type="ECO:0000313" key="9">
    <source>
        <dbReference type="Proteomes" id="UP000655589"/>
    </source>
</evidence>
<comment type="cofactor">
    <cofactor evidence="3">
        <name>FAD</name>
        <dbReference type="ChEBI" id="CHEBI:57692"/>
    </cofactor>
    <text evidence="3">Binds 1 FAD per subunit.</text>
</comment>
<evidence type="ECO:0000256" key="2">
    <source>
        <dbReference type="ARBA" id="ARBA00023052"/>
    </source>
</evidence>
<comment type="subcellular location">
    <subcellularLocation>
        <location evidence="3">Cell membrane</location>
        <topology evidence="3">Peripheral membrane protein</topology>
        <orientation evidence="3">Cytoplasmic side</orientation>
    </subcellularLocation>
</comment>
<dbReference type="CDD" id="cd07039">
    <property type="entry name" value="TPP_PYR_POX"/>
    <property type="match status" value="1"/>
</dbReference>
<feature type="site" description="Moves into active site upon enzyme activation, plays a role in electron transfer" evidence="3">
    <location>
        <position position="465"/>
    </location>
</feature>
<dbReference type="Gene3D" id="3.40.50.970">
    <property type="match status" value="2"/>
</dbReference>
<dbReference type="GO" id="GO:0052737">
    <property type="term" value="F:pyruvate dehydrogenase (quinone) activity"/>
    <property type="evidence" value="ECO:0007669"/>
    <property type="project" value="UniProtKB-UniRule"/>
</dbReference>
<dbReference type="GO" id="GO:0030976">
    <property type="term" value="F:thiamine pyrophosphate binding"/>
    <property type="evidence" value="ECO:0007669"/>
    <property type="project" value="UniProtKB-UniRule"/>
</dbReference>
<dbReference type="GO" id="GO:0050660">
    <property type="term" value="F:flavin adenine dinucleotide binding"/>
    <property type="evidence" value="ECO:0007669"/>
    <property type="project" value="UniProtKB-UniRule"/>
</dbReference>
<accession>A0A8H9GPT8</accession>
<gene>
    <name evidence="3" type="primary">poxB</name>
    <name evidence="8" type="ORF">GCM10010102_44320</name>
</gene>
<keyword evidence="3" id="KW-0479">Metal-binding</keyword>
<dbReference type="InterPro" id="IPR029035">
    <property type="entry name" value="DHS-like_NAD/FAD-binding_dom"/>
</dbReference>
<organism evidence="8 9">
    <name type="scientific">Promicromonospora citrea</name>
    <dbReference type="NCBI Taxonomy" id="43677"/>
    <lineage>
        <taxon>Bacteria</taxon>
        <taxon>Bacillati</taxon>
        <taxon>Actinomycetota</taxon>
        <taxon>Actinomycetes</taxon>
        <taxon>Micrococcales</taxon>
        <taxon>Promicromonosporaceae</taxon>
        <taxon>Promicromonospora</taxon>
    </lineage>
</organism>
<comment type="catalytic activity">
    <reaction evidence="3">
        <text>a ubiquinone + pyruvate + H2O = a ubiquinol + acetate + CO2</text>
        <dbReference type="Rhea" id="RHEA:27405"/>
        <dbReference type="Rhea" id="RHEA-COMP:9565"/>
        <dbReference type="Rhea" id="RHEA-COMP:9566"/>
        <dbReference type="ChEBI" id="CHEBI:15361"/>
        <dbReference type="ChEBI" id="CHEBI:15377"/>
        <dbReference type="ChEBI" id="CHEBI:16389"/>
        <dbReference type="ChEBI" id="CHEBI:16526"/>
        <dbReference type="ChEBI" id="CHEBI:17976"/>
        <dbReference type="ChEBI" id="CHEBI:30089"/>
        <dbReference type="EC" id="1.2.5.1"/>
    </reaction>
</comment>
<evidence type="ECO:0000259" key="5">
    <source>
        <dbReference type="Pfam" id="PF00205"/>
    </source>
</evidence>
<dbReference type="NCBIfam" id="NF006591">
    <property type="entry name" value="PRK09124.1"/>
    <property type="match status" value="1"/>
</dbReference>
<evidence type="ECO:0000313" key="8">
    <source>
        <dbReference type="EMBL" id="GGM43992.1"/>
    </source>
</evidence>
<feature type="domain" description="Thiamine pyrophosphate enzyme central" evidence="5">
    <location>
        <begin position="189"/>
        <end position="317"/>
    </location>
</feature>
<reference evidence="8" key="1">
    <citation type="journal article" date="2014" name="Int. J. Syst. Evol. Microbiol.">
        <title>Complete genome sequence of Corynebacterium casei LMG S-19264T (=DSM 44701T), isolated from a smear-ripened cheese.</title>
        <authorList>
            <consortium name="US DOE Joint Genome Institute (JGI-PGF)"/>
            <person name="Walter F."/>
            <person name="Albersmeier A."/>
            <person name="Kalinowski J."/>
            <person name="Ruckert C."/>
        </authorList>
    </citation>
    <scope>NUCLEOTIDE SEQUENCE</scope>
    <source>
        <strain evidence="8">JCM 3051</strain>
    </source>
</reference>
<protein>
    <recommendedName>
        <fullName evidence="3">Pyruvate dehydrogenase [ubiquinone]</fullName>
        <ecNumber evidence="3">1.2.5.1</ecNumber>
    </recommendedName>
    <alternativeName>
        <fullName evidence="3">Pyruvate oxidase</fullName>
        <shortName evidence="3">POX</shortName>
    </alternativeName>
    <alternativeName>
        <fullName evidence="3">Pyruvate:ubiquinone-8 oxidoreductase</fullName>
    </alternativeName>
</protein>
<feature type="binding site" evidence="3">
    <location>
        <begin position="460"/>
        <end position="466"/>
    </location>
    <ligand>
        <name>thiamine diphosphate</name>
        <dbReference type="ChEBI" id="CHEBI:58937"/>
    </ligand>
</feature>
<name>A0A8H9GPT8_9MICO</name>
<dbReference type="FunFam" id="3.40.50.1220:FF:000013">
    <property type="entry name" value="Pyruvate dehydrogenase [ubiquinone]"/>
    <property type="match status" value="1"/>
</dbReference>
<feature type="binding site" evidence="3">
    <location>
        <position position="48"/>
    </location>
    <ligand>
        <name>thiamine diphosphate</name>
        <dbReference type="ChEBI" id="CHEBI:58937"/>
    </ligand>
</feature>
<evidence type="ECO:0000259" key="6">
    <source>
        <dbReference type="Pfam" id="PF02775"/>
    </source>
</evidence>
<keyword evidence="3" id="KW-0274">FAD</keyword>
<comment type="function">
    <text evidence="3">A peripheral cell membrane enzyme that catalyzes the oxidative decarboxylation of pyruvate to form acetate and CO(2). It channels electrons from the cytoplasm to the respiratory chain at the cell membrane via ubiquinone.</text>
</comment>
<dbReference type="Pfam" id="PF02776">
    <property type="entry name" value="TPP_enzyme_N"/>
    <property type="match status" value="1"/>
</dbReference>
<dbReference type="SUPFAM" id="SSF52467">
    <property type="entry name" value="DHS-like NAD/FAD-binding domain"/>
    <property type="match status" value="1"/>
</dbReference>
<dbReference type="InterPro" id="IPR047212">
    <property type="entry name" value="TPP_POXB-like"/>
</dbReference>
<dbReference type="InterPro" id="IPR047211">
    <property type="entry name" value="POXB-like"/>
</dbReference>
<feature type="binding site" evidence="3">
    <location>
        <position position="290"/>
    </location>
    <ligand>
        <name>FAD</name>
        <dbReference type="ChEBI" id="CHEBI:57692"/>
    </ligand>
</feature>
<dbReference type="Proteomes" id="UP000655589">
    <property type="component" value="Unassembled WGS sequence"/>
</dbReference>
<dbReference type="InterPro" id="IPR012001">
    <property type="entry name" value="Thiamin_PyroP_enz_TPP-bd_dom"/>
</dbReference>
<comment type="caution">
    <text evidence="8">The sequence shown here is derived from an EMBL/GenBank/DDBJ whole genome shotgun (WGS) entry which is preliminary data.</text>
</comment>
<comment type="similarity">
    <text evidence="1 3 4">Belongs to the TPP enzyme family.</text>
</comment>
<proteinExistence type="inferred from homology"/>
<dbReference type="Gene3D" id="3.40.50.1220">
    <property type="entry name" value="TPP-binding domain"/>
    <property type="match status" value="1"/>
</dbReference>
<dbReference type="EC" id="1.2.5.1" evidence="3"/>
<comment type="cofactor">
    <cofactor evidence="3">
        <name>thiamine diphosphate</name>
        <dbReference type="ChEBI" id="CHEBI:58937"/>
    </cofactor>
    <text evidence="3">Binds 1 thiamine pyrophosphate per subunit.</text>
</comment>
<dbReference type="InterPro" id="IPR044261">
    <property type="entry name" value="Pyruvate_dehydrogenase"/>
</dbReference>
<dbReference type="PANTHER" id="PTHR42981:SF2">
    <property type="entry name" value="PYRUVATE DEHYDROGENASE [UBIQUINONE]"/>
    <property type="match status" value="1"/>
</dbReference>
<feature type="binding site" evidence="3">
    <location>
        <begin position="272"/>
        <end position="276"/>
    </location>
    <ligand>
        <name>FAD</name>
        <dbReference type="ChEBI" id="CHEBI:57692"/>
    </ligand>
</feature>
<feature type="binding site" evidence="3">
    <location>
        <position position="460"/>
    </location>
    <ligand>
        <name>Mg(2+)</name>
        <dbReference type="ChEBI" id="CHEBI:18420"/>
    </ligand>
</feature>
<feature type="binding site" evidence="3">
    <location>
        <begin position="249"/>
        <end position="252"/>
    </location>
    <ligand>
        <name>FAD</name>
        <dbReference type="ChEBI" id="CHEBI:57692"/>
    </ligand>
</feature>
<dbReference type="EMBL" id="BMPT01000029">
    <property type="protein sequence ID" value="GGM43992.1"/>
    <property type="molecule type" value="Genomic_DNA"/>
</dbReference>
<feature type="domain" description="Thiamine pyrophosphate enzyme TPP-binding" evidence="6">
    <location>
        <begin position="379"/>
        <end position="525"/>
    </location>
</feature>
<dbReference type="SUPFAM" id="SSF52518">
    <property type="entry name" value="Thiamin diphosphate-binding fold (THDP-binding)"/>
    <property type="match status" value="2"/>
</dbReference>
<dbReference type="InterPro" id="IPR000399">
    <property type="entry name" value="TPP-bd_CS"/>
</dbReference>
<keyword evidence="3" id="KW-0446">Lipid-binding</keyword>
<dbReference type="Pfam" id="PF00205">
    <property type="entry name" value="TPP_enzyme_M"/>
    <property type="match status" value="1"/>
</dbReference>
<feature type="binding site" evidence="3">
    <location>
        <position position="433"/>
    </location>
    <ligand>
        <name>Mg(2+)</name>
        <dbReference type="ChEBI" id="CHEBI:18420"/>
    </ligand>
</feature>
<keyword evidence="3" id="KW-1003">Cell membrane</keyword>
<dbReference type="CDD" id="cd02014">
    <property type="entry name" value="TPP_POX"/>
    <property type="match status" value="1"/>
</dbReference>
<feature type="binding site" evidence="3">
    <location>
        <begin position="406"/>
        <end position="408"/>
    </location>
    <ligand>
        <name>thiamine diphosphate</name>
        <dbReference type="ChEBI" id="CHEBI:58937"/>
    </ligand>
</feature>
<keyword evidence="9" id="KW-1185">Reference proteome</keyword>
<dbReference type="Pfam" id="PF02775">
    <property type="entry name" value="TPP_enzyme_C"/>
    <property type="match status" value="1"/>
</dbReference>
<evidence type="ECO:0000256" key="3">
    <source>
        <dbReference type="HAMAP-Rule" id="MF_00850"/>
    </source>
</evidence>
<evidence type="ECO:0000256" key="4">
    <source>
        <dbReference type="RuleBase" id="RU362132"/>
    </source>
</evidence>
<comment type="cofactor">
    <cofactor evidence="3">
        <name>Mg(2+)</name>
        <dbReference type="ChEBI" id="CHEBI:18420"/>
    </cofactor>
    <text evidence="3">Binds 1 Mg(2+) ion per subunit.</text>
</comment>
<feature type="binding site" evidence="3">
    <location>
        <begin position="433"/>
        <end position="435"/>
    </location>
    <ligand>
        <name>thiamine diphosphate</name>
        <dbReference type="ChEBI" id="CHEBI:58937"/>
    </ligand>
</feature>
<dbReference type="GO" id="GO:0048039">
    <property type="term" value="F:ubiquinone binding"/>
    <property type="evidence" value="ECO:0007669"/>
    <property type="project" value="UniProtKB-UniRule"/>
</dbReference>
<keyword evidence="3" id="KW-0547">Nucleotide-binding</keyword>
<dbReference type="PANTHER" id="PTHR42981">
    <property type="entry name" value="PYRUVATE DEHYDROGENASE [UBIQUINONE]"/>
    <property type="match status" value="1"/>
</dbReference>
<dbReference type="RefSeq" id="WP_171105341.1">
    <property type="nucleotide sequence ID" value="NZ_BMPT01000029.1"/>
</dbReference>
<reference evidence="8" key="2">
    <citation type="submission" date="2020-09" db="EMBL/GenBank/DDBJ databases">
        <authorList>
            <person name="Sun Q."/>
            <person name="Ohkuma M."/>
        </authorList>
    </citation>
    <scope>NUCLEOTIDE SEQUENCE</scope>
    <source>
        <strain evidence="8">JCM 3051</strain>
    </source>
</reference>
<sequence length="576" mass="62620">MNVAETIVEIMEDAGVERVYGLPGDSLNGFTDAVRRSEQIGWQHVRHEEAAAFAAGAEAALTGRLTVCAGSCGPGNLHLINGLFDAQRSRVPVLAIAAHIPAAEVGSGYFQETHPQELFRECSVYCELVSTPQQLPRVLEIAMRTAVERRGVAVVVVPGETFLTEGAERRRSAPITATRSVVRPHDDELRRAADILNGAKKVTILGGAGTQGAHDRVVELAGRLKAPIVHALRGKEFLEYDNPYDVGMTGLLGFSSGYRAMEACDALLMLGTDFPYQQFFPSKATIVQVDLRGEHIGRRTPVDLGLVGDVGDTIDALLPLLDEHRDHRHLDASLKHYARARKDLDDLADNDRNRTPIHPQYVARLVSELADDDAVFVPDVGSPVVWAARYLTMNGRRRLIGSFTHGTMANALPQAVGAQSAYPDRQVVALAGDGGLAMLLGELLTVRQNRLPVKIVVFNNSSLNFVEVEMKAAGFVNFGTDLDNPDFAQVARAVGIHGERVEEPDDLEGALRRAFEHDGPALLDVVTARQELSIPPAISAEQVKGFTLYAIRTILSGRGDELIDLADTNVFRRLFS</sequence>
<dbReference type="GO" id="GO:0008289">
    <property type="term" value="F:lipid binding"/>
    <property type="evidence" value="ECO:0007669"/>
    <property type="project" value="UniProtKB-UniRule"/>
</dbReference>
<dbReference type="GO" id="GO:0000287">
    <property type="term" value="F:magnesium ion binding"/>
    <property type="evidence" value="ECO:0007669"/>
    <property type="project" value="UniProtKB-UniRule"/>
</dbReference>
<comment type="caution">
    <text evidence="3">Lacks conserved residue(s) required for the propagation of feature annotation.</text>
</comment>
<dbReference type="InterPro" id="IPR011766">
    <property type="entry name" value="TPP_enzyme_TPP-bd"/>
</dbReference>
<comment type="subunit">
    <text evidence="3">Homotetramer.</text>
</comment>
<dbReference type="HAMAP" id="MF_00850">
    <property type="entry name" value="POX"/>
    <property type="match status" value="1"/>
</dbReference>
<dbReference type="InterPro" id="IPR047210">
    <property type="entry name" value="TPP_PYR_POXB-like"/>
</dbReference>
<keyword evidence="3 8" id="KW-0670">Pyruvate</keyword>
<dbReference type="GO" id="GO:0042867">
    <property type="term" value="P:pyruvate catabolic process"/>
    <property type="evidence" value="ECO:0007669"/>
    <property type="project" value="UniProtKB-UniRule"/>
</dbReference>
<keyword evidence="3" id="KW-0472">Membrane</keyword>
<keyword evidence="3" id="KW-0560">Oxidoreductase</keyword>
<dbReference type="GO" id="GO:0005886">
    <property type="term" value="C:plasma membrane"/>
    <property type="evidence" value="ECO:0007669"/>
    <property type="project" value="UniProtKB-SubCell"/>
</dbReference>
<feature type="region of interest" description="Membrane-binding domain" evidence="3">
    <location>
        <begin position="531"/>
        <end position="572"/>
    </location>
</feature>
<dbReference type="InterPro" id="IPR012000">
    <property type="entry name" value="Thiamin_PyroP_enz_cen_dom"/>
</dbReference>
<keyword evidence="3" id="KW-0285">Flavoprotein</keyword>
<feature type="region of interest" description="FAD-binding domain" evidence="3">
    <location>
        <begin position="181"/>
        <end position="332"/>
    </location>
</feature>